<dbReference type="PANTHER" id="PTHR37038">
    <property type="entry name" value="TRANSCRIPTIONAL REGULATOR-RELATED"/>
    <property type="match status" value="1"/>
</dbReference>
<accession>A0A5P8M196</accession>
<dbReference type="PROSITE" id="PS50943">
    <property type="entry name" value="HTH_CROC1"/>
    <property type="match status" value="1"/>
</dbReference>
<dbReference type="InterPro" id="IPR053163">
    <property type="entry name" value="HTH-type_regulator_Rgg"/>
</dbReference>
<dbReference type="NCBIfam" id="TIGR01716">
    <property type="entry name" value="RGG_Cterm"/>
    <property type="match status" value="1"/>
</dbReference>
<dbReference type="RefSeq" id="WP_152260101.1">
    <property type="nucleotide sequence ID" value="NZ_CP045143.1"/>
</dbReference>
<dbReference type="InterPro" id="IPR001387">
    <property type="entry name" value="Cro/C1-type_HTH"/>
</dbReference>
<sequence>MSSERQYDKHLASLLDNRHLSAREVANGVAPSAISRFINGRSDLGVHRLTKVLAETGTDPAEFFQTIATPVKTQSNLRHQIVHAVNTQDIGYLYALSKQELLLYQYGASRIHHLNSILIHAVALYLEKDGTLLSKSDSSTVAKYLLAVKKWYRYEFVLYRGTVLTLDTKLQYELFAKLIENSPLDDMQPIIQLDFIGALQNLALRLFFEKKYRLAQRLLERIDISKFPSHYMYTRYKILLLRAVADFLVDPSSESKNKIKRMLTLTAVDLKLPLTLRDLSWLHELGIQTDLI</sequence>
<name>A0A5P8M196_9LACO</name>
<proteinExistence type="predicted"/>
<reference evidence="2 3" key="1">
    <citation type="submission" date="2019-10" db="EMBL/GenBank/DDBJ databases">
        <title>The completed genome of Lactobacillus harbinensis M1.</title>
        <authorList>
            <person name="Zheng Y."/>
        </authorList>
    </citation>
    <scope>NUCLEOTIDE SEQUENCE [LARGE SCALE GENOMIC DNA]</scope>
    <source>
        <strain evidence="2 3">M1</strain>
    </source>
</reference>
<protein>
    <recommendedName>
        <fullName evidence="1">HTH cro/C1-type domain-containing protein</fullName>
    </recommendedName>
</protein>
<dbReference type="KEGG" id="lhb:D1010_01260"/>
<dbReference type="Proteomes" id="UP000326779">
    <property type="component" value="Chromosome"/>
</dbReference>
<evidence type="ECO:0000259" key="1">
    <source>
        <dbReference type="PROSITE" id="PS50943"/>
    </source>
</evidence>
<gene>
    <name evidence="2" type="ORF">D1010_01260</name>
</gene>
<dbReference type="AlphaFoldDB" id="A0A5P8M196"/>
<organism evidence="2 3">
    <name type="scientific">Schleiferilactobacillus harbinensis</name>
    <dbReference type="NCBI Taxonomy" id="304207"/>
    <lineage>
        <taxon>Bacteria</taxon>
        <taxon>Bacillati</taxon>
        <taxon>Bacillota</taxon>
        <taxon>Bacilli</taxon>
        <taxon>Lactobacillales</taxon>
        <taxon>Lactobacillaceae</taxon>
        <taxon>Schleiferilactobacillus</taxon>
    </lineage>
</organism>
<dbReference type="InterPro" id="IPR010057">
    <property type="entry name" value="Transcription_activator_Rgg_C"/>
</dbReference>
<evidence type="ECO:0000313" key="2">
    <source>
        <dbReference type="EMBL" id="QFR22183.1"/>
    </source>
</evidence>
<evidence type="ECO:0000313" key="3">
    <source>
        <dbReference type="Proteomes" id="UP000326779"/>
    </source>
</evidence>
<dbReference type="Pfam" id="PF21259">
    <property type="entry name" value="Rgg_C"/>
    <property type="match status" value="1"/>
</dbReference>
<dbReference type="EMBL" id="CP045143">
    <property type="protein sequence ID" value="QFR22183.1"/>
    <property type="molecule type" value="Genomic_DNA"/>
</dbReference>
<dbReference type="CDD" id="cd00093">
    <property type="entry name" value="HTH_XRE"/>
    <property type="match status" value="1"/>
</dbReference>
<feature type="domain" description="HTH cro/C1-type" evidence="1">
    <location>
        <begin position="11"/>
        <end position="63"/>
    </location>
</feature>